<feature type="compositionally biased region" description="Pro residues" evidence="4">
    <location>
        <begin position="300"/>
        <end position="344"/>
    </location>
</feature>
<dbReference type="Pfam" id="PF00431">
    <property type="entry name" value="CUB"/>
    <property type="match status" value="2"/>
</dbReference>
<feature type="region of interest" description="Disordered" evidence="4">
    <location>
        <begin position="300"/>
        <end position="442"/>
    </location>
</feature>
<accession>A0ABN8M1Z8</accession>
<evidence type="ECO:0000256" key="1">
    <source>
        <dbReference type="ARBA" id="ARBA00022737"/>
    </source>
</evidence>
<dbReference type="PANTHER" id="PTHR24251:SF30">
    <property type="entry name" value="MEMBRANE FRIZZLED-RELATED PROTEIN"/>
    <property type="match status" value="1"/>
</dbReference>
<organism evidence="7 8">
    <name type="scientific">Porites evermanni</name>
    <dbReference type="NCBI Taxonomy" id="104178"/>
    <lineage>
        <taxon>Eukaryota</taxon>
        <taxon>Metazoa</taxon>
        <taxon>Cnidaria</taxon>
        <taxon>Anthozoa</taxon>
        <taxon>Hexacorallia</taxon>
        <taxon>Scleractinia</taxon>
        <taxon>Fungiina</taxon>
        <taxon>Poritidae</taxon>
        <taxon>Porites</taxon>
    </lineage>
</organism>
<keyword evidence="1" id="KW-0677">Repeat</keyword>
<dbReference type="Proteomes" id="UP001159427">
    <property type="component" value="Unassembled WGS sequence"/>
</dbReference>
<evidence type="ECO:0000256" key="4">
    <source>
        <dbReference type="SAM" id="MobiDB-lite"/>
    </source>
</evidence>
<feature type="compositionally biased region" description="Low complexity" evidence="4">
    <location>
        <begin position="409"/>
        <end position="442"/>
    </location>
</feature>
<keyword evidence="8" id="KW-1185">Reference proteome</keyword>
<feature type="compositionally biased region" description="Pro residues" evidence="4">
    <location>
        <begin position="361"/>
        <end position="371"/>
    </location>
</feature>
<keyword evidence="2" id="KW-1015">Disulfide bond</keyword>
<evidence type="ECO:0000256" key="3">
    <source>
        <dbReference type="PROSITE-ProRule" id="PRU00059"/>
    </source>
</evidence>
<evidence type="ECO:0000313" key="7">
    <source>
        <dbReference type="EMBL" id="CAH3023605.1"/>
    </source>
</evidence>
<feature type="transmembrane region" description="Helical" evidence="5">
    <location>
        <begin position="254"/>
        <end position="275"/>
    </location>
</feature>
<dbReference type="PANTHER" id="PTHR24251">
    <property type="entry name" value="OVOCHYMASE-RELATED"/>
    <property type="match status" value="1"/>
</dbReference>
<evidence type="ECO:0000256" key="5">
    <source>
        <dbReference type="SAM" id="Phobius"/>
    </source>
</evidence>
<dbReference type="SMART" id="SM00042">
    <property type="entry name" value="CUB"/>
    <property type="match status" value="2"/>
</dbReference>
<keyword evidence="5" id="KW-0472">Membrane</keyword>
<gene>
    <name evidence="7" type="ORF">PEVE_00019875</name>
</gene>
<dbReference type="EMBL" id="CALNXI010000268">
    <property type="protein sequence ID" value="CAH3023605.1"/>
    <property type="molecule type" value="Genomic_DNA"/>
</dbReference>
<evidence type="ECO:0000259" key="6">
    <source>
        <dbReference type="PROSITE" id="PS01180"/>
    </source>
</evidence>
<dbReference type="Gene3D" id="2.60.120.290">
    <property type="entry name" value="Spermadhesin, CUB domain"/>
    <property type="match status" value="2"/>
</dbReference>
<feature type="domain" description="CUB" evidence="6">
    <location>
        <begin position="121"/>
        <end position="243"/>
    </location>
</feature>
<dbReference type="InterPro" id="IPR000859">
    <property type="entry name" value="CUB_dom"/>
</dbReference>
<evidence type="ECO:0000313" key="8">
    <source>
        <dbReference type="Proteomes" id="UP001159427"/>
    </source>
</evidence>
<sequence length="442" mass="47656">MFSGSSGEITSPDYYSRTNYKDSQNCQFDIRVSSGYAVKLTWTTFDVKGDMPNCYDDYVEIYIGCSRKSIGRYCSDNSYKPHDIYSPDNCLRIKFRSDGSGSGKGFSAQYSTMSKSFFGFCSPEYNPHTMYSNSGIINSKFWPQSYLSYQDCYWKIDVGDNKAIKIAFMDFDLEFDYRCDNDKVKVKGGSSSRSYGSSNTVKSSMCGSKSPFYFTSSYDKIWIRFKSDSSKQYRGFVAGYVLYNSSSSSTTSTIAGIVVGIIVLAVIAGCIYYVFVYRRRLAKRQAAAGQHAMTAQVQVPPPQVGVHHPPPPSQPGYGPPPPAGYSAPPPPGTVPPPGYAPPPYSQVVAAPYPQQDKTGQYPPPQGGPAPYPVQQTAGAPPYLPGQPLAVAPYPPEQPGGAPGYPTAPPAGVAPYPAVAPGGTTPYPSAAPGGSAPYPTAPP</sequence>
<dbReference type="InterPro" id="IPR035914">
    <property type="entry name" value="Sperma_CUB_dom_sf"/>
</dbReference>
<comment type="caution">
    <text evidence="7">The sequence shown here is derived from an EMBL/GenBank/DDBJ whole genome shotgun (WGS) entry which is preliminary data.</text>
</comment>
<feature type="domain" description="CUB" evidence="6">
    <location>
        <begin position="1"/>
        <end position="113"/>
    </location>
</feature>
<protein>
    <recommendedName>
        <fullName evidence="6">CUB domain-containing protein</fullName>
    </recommendedName>
</protein>
<proteinExistence type="predicted"/>
<comment type="caution">
    <text evidence="3">Lacks conserved residue(s) required for the propagation of feature annotation.</text>
</comment>
<dbReference type="PROSITE" id="PS01180">
    <property type="entry name" value="CUB"/>
    <property type="match status" value="2"/>
</dbReference>
<dbReference type="CDD" id="cd12087">
    <property type="entry name" value="TM_EGFR-like"/>
    <property type="match status" value="1"/>
</dbReference>
<reference evidence="7 8" key="1">
    <citation type="submission" date="2022-05" db="EMBL/GenBank/DDBJ databases">
        <authorList>
            <consortium name="Genoscope - CEA"/>
            <person name="William W."/>
        </authorList>
    </citation>
    <scope>NUCLEOTIDE SEQUENCE [LARGE SCALE GENOMIC DNA]</scope>
</reference>
<name>A0ABN8M1Z8_9CNID</name>
<dbReference type="CDD" id="cd00041">
    <property type="entry name" value="CUB"/>
    <property type="match status" value="2"/>
</dbReference>
<keyword evidence="5" id="KW-1133">Transmembrane helix</keyword>
<dbReference type="SUPFAM" id="SSF49854">
    <property type="entry name" value="Spermadhesin, CUB domain"/>
    <property type="match status" value="2"/>
</dbReference>
<evidence type="ECO:0000256" key="2">
    <source>
        <dbReference type="ARBA" id="ARBA00023157"/>
    </source>
</evidence>
<keyword evidence="5" id="KW-0812">Transmembrane</keyword>